<dbReference type="Proteomes" id="UP000316726">
    <property type="component" value="Chromosome 12"/>
</dbReference>
<name>A0A5B8MXJ7_9CHLO</name>
<gene>
    <name evidence="2" type="ORF">A3770_12p67120</name>
</gene>
<evidence type="ECO:0008006" key="4">
    <source>
        <dbReference type="Google" id="ProtNLM"/>
    </source>
</evidence>
<organism evidence="2 3">
    <name type="scientific">Chloropicon primus</name>
    <dbReference type="NCBI Taxonomy" id="1764295"/>
    <lineage>
        <taxon>Eukaryota</taxon>
        <taxon>Viridiplantae</taxon>
        <taxon>Chlorophyta</taxon>
        <taxon>Chloropicophyceae</taxon>
        <taxon>Chloropicales</taxon>
        <taxon>Chloropicaceae</taxon>
        <taxon>Chloropicon</taxon>
    </lineage>
</organism>
<dbReference type="EMBL" id="CP031045">
    <property type="protein sequence ID" value="QDZ24194.1"/>
    <property type="molecule type" value="Genomic_DNA"/>
</dbReference>
<dbReference type="OrthoDB" id="2021082at2759"/>
<dbReference type="SUPFAM" id="SSF46565">
    <property type="entry name" value="Chaperone J-domain"/>
    <property type="match status" value="1"/>
</dbReference>
<evidence type="ECO:0000256" key="1">
    <source>
        <dbReference type="SAM" id="MobiDB-lite"/>
    </source>
</evidence>
<accession>A0A5B8MXJ7</accession>
<proteinExistence type="predicted"/>
<evidence type="ECO:0000313" key="2">
    <source>
        <dbReference type="EMBL" id="QDZ24194.1"/>
    </source>
</evidence>
<feature type="region of interest" description="Disordered" evidence="1">
    <location>
        <begin position="267"/>
        <end position="308"/>
    </location>
</feature>
<reference evidence="2 3" key="1">
    <citation type="submission" date="2018-07" db="EMBL/GenBank/DDBJ databases">
        <title>The complete nuclear genome of the prasinophyte Chloropicon primus (CCMP1205).</title>
        <authorList>
            <person name="Pombert J.-F."/>
            <person name="Otis C."/>
            <person name="Turmel M."/>
            <person name="Lemieux C."/>
        </authorList>
    </citation>
    <scope>NUCLEOTIDE SEQUENCE [LARGE SCALE GENOMIC DNA]</scope>
    <source>
        <strain evidence="2 3">CCMP1205</strain>
    </source>
</reference>
<protein>
    <recommendedName>
        <fullName evidence="4">J domain-containing protein</fullName>
    </recommendedName>
</protein>
<dbReference type="AlphaFoldDB" id="A0A5B8MXJ7"/>
<evidence type="ECO:0000313" key="3">
    <source>
        <dbReference type="Proteomes" id="UP000316726"/>
    </source>
</evidence>
<sequence length="308" mass="34499">MTSVEYRNACRRCVREVRGQNIDSQIDFRRWALRNHPDKGGDVEDFQRVSECVDMVYRDSCLDKIRDWDRNRRSVDTLARKEAIIASIIQSASACDIESVAVEAIPWVGRWALKDKRLRELRSSRGASVRIGHKRFLGIPLRLYTDLEARLTLDKTNKPELVSIGPNFTVPRTRGCLALNISSTSKCINLSPYLQPKTLDVSVKLKLCKCLRLEASCLLDQNAKYFPSPKDIKPCGAGASVRLDLAGLSAKGGFSVFGFHLAGGQKKQRMAKPKEKIDDSGRVGEPLQTTDSSGKRSARQKQSDMNPM</sequence>
<keyword evidence="3" id="KW-1185">Reference proteome</keyword>
<feature type="compositionally biased region" description="Basic and acidic residues" evidence="1">
    <location>
        <begin position="272"/>
        <end position="282"/>
    </location>
</feature>
<dbReference type="InterPro" id="IPR036869">
    <property type="entry name" value="J_dom_sf"/>
</dbReference>